<reference evidence="1" key="1">
    <citation type="submission" date="2023-11" db="EMBL/GenBank/DDBJ databases">
        <authorList>
            <person name="De Vega J J."/>
            <person name="De Vega J J."/>
        </authorList>
    </citation>
    <scope>NUCLEOTIDE SEQUENCE</scope>
</reference>
<evidence type="ECO:0008006" key="3">
    <source>
        <dbReference type="Google" id="ProtNLM"/>
    </source>
</evidence>
<comment type="caution">
    <text evidence="1">The sequence shown here is derived from an EMBL/GenBank/DDBJ whole genome shotgun (WGS) entry which is preliminary data.</text>
</comment>
<proteinExistence type="predicted"/>
<evidence type="ECO:0000313" key="1">
    <source>
        <dbReference type="EMBL" id="CAK5282385.1"/>
    </source>
</evidence>
<name>A0AAD2K6S7_9AGAR</name>
<gene>
    <name evidence="1" type="ORF">MYCIT1_LOCUS34091</name>
</gene>
<dbReference type="AlphaFoldDB" id="A0AAD2K6S7"/>
<sequence length="385" mass="41926">MSSLPSLANVKLDHDGESLWPNILSAEQAALRAAPTKPRAECNDPLIGIRVLGFLLQDLWQHDQHSFGLIPYKRLVKEIASCLSISGQIIPGQSEEEAEAQYVKLQNLGLHYRNHLIRVFCSNGSPIPECSDPPSPPSLDVVRDRILGGMKTPTTAGGARQIGFLRDGYCCMLTGHYDLVSALRYPEVKDRAAADGVIKTVTHCADIFSEAAQDGEQKANYGASVSAVLRMFGLDNAAENLVGLNVHKPFNAITMRGDLHTLYDLLNFSLEEVKGEKDKYEIVSIRNEVFGMGIPIPQFVTFRVDPAVIATCEMKQIDPPALPSPSLLAIRAAFSRVAHMSGAAEQVDQILRDLEDTPVMAEDGGSAHLLESRLLQLSCAVSIEA</sequence>
<dbReference type="Proteomes" id="UP001295794">
    <property type="component" value="Unassembled WGS sequence"/>
</dbReference>
<accession>A0AAD2K6S7</accession>
<organism evidence="1 2">
    <name type="scientific">Mycena citricolor</name>
    <dbReference type="NCBI Taxonomy" id="2018698"/>
    <lineage>
        <taxon>Eukaryota</taxon>
        <taxon>Fungi</taxon>
        <taxon>Dikarya</taxon>
        <taxon>Basidiomycota</taxon>
        <taxon>Agaricomycotina</taxon>
        <taxon>Agaricomycetes</taxon>
        <taxon>Agaricomycetidae</taxon>
        <taxon>Agaricales</taxon>
        <taxon>Marasmiineae</taxon>
        <taxon>Mycenaceae</taxon>
        <taxon>Mycena</taxon>
    </lineage>
</organism>
<dbReference type="EMBL" id="CAVNYO010000453">
    <property type="protein sequence ID" value="CAK5282385.1"/>
    <property type="molecule type" value="Genomic_DNA"/>
</dbReference>
<protein>
    <recommendedName>
        <fullName evidence="3">HNH nuclease domain-containing protein</fullName>
    </recommendedName>
</protein>
<evidence type="ECO:0000313" key="2">
    <source>
        <dbReference type="Proteomes" id="UP001295794"/>
    </source>
</evidence>
<keyword evidence="2" id="KW-1185">Reference proteome</keyword>